<dbReference type="Proteomes" id="UP001198439">
    <property type="component" value="Unassembled WGS sequence"/>
</dbReference>
<comment type="caution">
    <text evidence="2">The sequence shown here is derived from an EMBL/GenBank/DDBJ whole genome shotgun (WGS) entry which is preliminary data.</text>
</comment>
<name>A0A2T3FYW1_9FIRM</name>
<gene>
    <name evidence="2" type="ORF">C7U55_07420</name>
    <name evidence="1" type="ORF">LJD69_09625</name>
</gene>
<organism evidence="2 3">
    <name type="scientific">Faecalibacillus faecis</name>
    <dbReference type="NCBI Taxonomy" id="1982628"/>
    <lineage>
        <taxon>Bacteria</taxon>
        <taxon>Bacillati</taxon>
        <taxon>Bacillota</taxon>
        <taxon>Erysipelotrichia</taxon>
        <taxon>Erysipelotrichales</taxon>
        <taxon>Coprobacillaceae</taxon>
        <taxon>Faecalibacillus</taxon>
    </lineage>
</organism>
<evidence type="ECO:0000313" key="2">
    <source>
        <dbReference type="EMBL" id="PST40433.1"/>
    </source>
</evidence>
<dbReference type="EMBL" id="PYLP01000007">
    <property type="protein sequence ID" value="PST40433.1"/>
    <property type="molecule type" value="Genomic_DNA"/>
</dbReference>
<reference evidence="1" key="3">
    <citation type="submission" date="2021-10" db="EMBL/GenBank/DDBJ databases">
        <title>Collection of gut derived symbiotic bacterial strains cultured from healthy donors.</title>
        <authorList>
            <person name="Lin H."/>
            <person name="Littmann E."/>
            <person name="Kohout C."/>
            <person name="Pamer E.G."/>
        </authorList>
    </citation>
    <scope>NUCLEOTIDE SEQUENCE</scope>
    <source>
        <strain evidence="1">DFI.4.48</strain>
    </source>
</reference>
<protein>
    <submittedName>
        <fullName evidence="2">Uncharacterized protein</fullName>
    </submittedName>
</protein>
<reference evidence="2" key="2">
    <citation type="journal article" date="2019" name="Int. J. Syst. Evol. Microbiol.">
        <title>Faecalibacillus intestinalis gen. nov., sp. nov. and Faecalibacillus faecis sp. nov., isolated from human faeces.</title>
        <authorList>
            <person name="Seo B."/>
            <person name="Jeon K."/>
            <person name="Baek I."/>
            <person name="Lee Y.M."/>
            <person name="Baek K."/>
            <person name="Ko G."/>
        </authorList>
    </citation>
    <scope>NUCLEOTIDE SEQUENCE</scope>
    <source>
        <strain evidence="2">SNUG30370</strain>
    </source>
</reference>
<accession>A0A2T3FYW1</accession>
<evidence type="ECO:0000313" key="1">
    <source>
        <dbReference type="EMBL" id="MCB8610852.1"/>
    </source>
</evidence>
<evidence type="ECO:0000313" key="3">
    <source>
        <dbReference type="Proteomes" id="UP000241201"/>
    </source>
</evidence>
<reference evidence="3" key="1">
    <citation type="submission" date="2018-03" db="EMBL/GenBank/DDBJ databases">
        <title>Lachnoclostridium SNUG30370 gen.nov., sp.nov., isolated from human faeces.</title>
        <authorList>
            <person name="Seo B."/>
            <person name="Jeon K."/>
            <person name="Ko G."/>
        </authorList>
    </citation>
    <scope>NUCLEOTIDE SEQUENCE [LARGE SCALE GENOMIC DNA]</scope>
    <source>
        <strain evidence="3">SNUG30370</strain>
    </source>
</reference>
<sequence length="140" mass="17130">MINYMLVVVLIGILVIIYRQMIKVDDVLDTIEHPDVLVIYEDQYKDIKKYENKKIKCMSKQDIYQFEQSYQYVILCCQDDYYNLLMNYRIQRDMFNTHVYALCGEQNYIELYSDNIDIFQKKEDIERIIKKLYDQKKNKC</sequence>
<proteinExistence type="predicted"/>
<dbReference type="RefSeq" id="WP_106988030.1">
    <property type="nucleotide sequence ID" value="NZ_DAWBWI010000046.1"/>
</dbReference>
<dbReference type="GeneID" id="77470915"/>
<dbReference type="EMBL" id="JAJDKZ010000027">
    <property type="protein sequence ID" value="MCB8610852.1"/>
    <property type="molecule type" value="Genomic_DNA"/>
</dbReference>
<dbReference type="AlphaFoldDB" id="A0A2T3FYW1"/>
<keyword evidence="3" id="KW-1185">Reference proteome</keyword>
<dbReference type="Proteomes" id="UP000241201">
    <property type="component" value="Unassembled WGS sequence"/>
</dbReference>